<dbReference type="Proteomes" id="UP000320496">
    <property type="component" value="Chromosome"/>
</dbReference>
<dbReference type="Pfam" id="PF13432">
    <property type="entry name" value="TPR_16"/>
    <property type="match status" value="2"/>
</dbReference>
<dbReference type="AlphaFoldDB" id="A0A517Z0W8"/>
<accession>A0A517Z0W8</accession>
<evidence type="ECO:0000256" key="2">
    <source>
        <dbReference type="ARBA" id="ARBA00022803"/>
    </source>
</evidence>
<protein>
    <submittedName>
        <fullName evidence="5">Tetratricopeptide repeat protein</fullName>
    </submittedName>
</protein>
<keyword evidence="1" id="KW-0677">Repeat</keyword>
<keyword evidence="4" id="KW-0812">Transmembrane</keyword>
<keyword evidence="2" id="KW-0802">TPR repeat</keyword>
<dbReference type="SUPFAM" id="SSF48452">
    <property type="entry name" value="TPR-like"/>
    <property type="match status" value="4"/>
</dbReference>
<dbReference type="InterPro" id="IPR051012">
    <property type="entry name" value="CellSynth/LPSAsmb/PSIAsmb"/>
</dbReference>
<dbReference type="OrthoDB" id="255895at2"/>
<dbReference type="EMBL" id="CP036275">
    <property type="protein sequence ID" value="QDU36113.1"/>
    <property type="molecule type" value="Genomic_DNA"/>
</dbReference>
<gene>
    <name evidence="5" type="ORF">Mal4_03960</name>
</gene>
<reference evidence="5 6" key="1">
    <citation type="submission" date="2019-02" db="EMBL/GenBank/DDBJ databases">
        <title>Deep-cultivation of Planctomycetes and their phenomic and genomic characterization uncovers novel biology.</title>
        <authorList>
            <person name="Wiegand S."/>
            <person name="Jogler M."/>
            <person name="Boedeker C."/>
            <person name="Pinto D."/>
            <person name="Vollmers J."/>
            <person name="Rivas-Marin E."/>
            <person name="Kohn T."/>
            <person name="Peeters S.H."/>
            <person name="Heuer A."/>
            <person name="Rast P."/>
            <person name="Oberbeckmann S."/>
            <person name="Bunk B."/>
            <person name="Jeske O."/>
            <person name="Meyerdierks A."/>
            <person name="Storesund J.E."/>
            <person name="Kallscheuer N."/>
            <person name="Luecker S."/>
            <person name="Lage O.M."/>
            <person name="Pohl T."/>
            <person name="Merkel B.J."/>
            <person name="Hornburger P."/>
            <person name="Mueller R.-W."/>
            <person name="Bruemmer F."/>
            <person name="Labrenz M."/>
            <person name="Spormann A.M."/>
            <person name="Op den Camp H."/>
            <person name="Overmann J."/>
            <person name="Amann R."/>
            <person name="Jetten M.S.M."/>
            <person name="Mascher T."/>
            <person name="Medema M.H."/>
            <person name="Devos D.P."/>
            <person name="Kaster A.-K."/>
            <person name="Ovreas L."/>
            <person name="Rohde M."/>
            <person name="Galperin M.Y."/>
            <person name="Jogler C."/>
        </authorList>
    </citation>
    <scope>NUCLEOTIDE SEQUENCE [LARGE SCALE GENOMIC DNA]</scope>
    <source>
        <strain evidence="5 6">Mal4</strain>
    </source>
</reference>
<evidence type="ECO:0000256" key="4">
    <source>
        <dbReference type="SAM" id="Phobius"/>
    </source>
</evidence>
<dbReference type="PANTHER" id="PTHR45586">
    <property type="entry name" value="TPR REPEAT-CONTAINING PROTEIN PA4667"/>
    <property type="match status" value="1"/>
</dbReference>
<dbReference type="SUPFAM" id="SSF47781">
    <property type="entry name" value="RuvA domain 2-like"/>
    <property type="match status" value="1"/>
</dbReference>
<feature type="region of interest" description="Disordered" evidence="3">
    <location>
        <begin position="76"/>
        <end position="98"/>
    </location>
</feature>
<evidence type="ECO:0000313" key="6">
    <source>
        <dbReference type="Proteomes" id="UP000320496"/>
    </source>
</evidence>
<organism evidence="5 6">
    <name type="scientific">Maioricimonas rarisocia</name>
    <dbReference type="NCBI Taxonomy" id="2528026"/>
    <lineage>
        <taxon>Bacteria</taxon>
        <taxon>Pseudomonadati</taxon>
        <taxon>Planctomycetota</taxon>
        <taxon>Planctomycetia</taxon>
        <taxon>Planctomycetales</taxon>
        <taxon>Planctomycetaceae</taxon>
        <taxon>Maioricimonas</taxon>
    </lineage>
</organism>
<feature type="transmembrane region" description="Helical" evidence="4">
    <location>
        <begin position="152"/>
        <end position="173"/>
    </location>
</feature>
<dbReference type="KEGG" id="mri:Mal4_03960"/>
<dbReference type="InterPro" id="IPR019734">
    <property type="entry name" value="TPR_rpt"/>
</dbReference>
<evidence type="ECO:0000313" key="5">
    <source>
        <dbReference type="EMBL" id="QDU36113.1"/>
    </source>
</evidence>
<keyword evidence="4" id="KW-0472">Membrane</keyword>
<keyword evidence="4" id="KW-1133">Transmembrane helix</keyword>
<sequence length="1103" mass="123198">MNSGDNSERRQGKRPLPASLHVYINSGTAEDWARLPGSSPELVEKILKLRDEFGGFESVDDLAWVVGDDLLERWRPALQPGTGPTRAERPRRTAPAHRLPVDRQVPLPVDPRGETSSRPVGLRQSLFGEITDPRAAKTFEAEQVIVGVRYRVLVVALLVLGGLVVGVGQLHAYQMHRHADSLLERKARALESDEPRKAARLLKQYLHFVEDDVEARAELAILSADSATTVAERMNTFHMLEQILREDKARHDVRRRLATLLMDMQRFTDAAVHFGMLCEADPEDPELLRNHALCLLSAGKFEQAAQSLRETAERVPDDIPTYERLAFVLRRELGRPADAARILEQMLANNPSSAEAFLARTRHRLFFGEFAAARIDLQSAGRLAPENLEVNLLEARATTLDPSSPQPELERLSKQLEELTIAHPGDVRLYRLMSRLDKRLGHSDRAVAWLKQGLEALPDNPELQTDLVLLLIDLRQTQEARKLLSAQGSDSESPLQQYMHGRADFAEGEWRDARDRFRQLSLGDPLQEELANEVDLWLARSCAKLQEHDGAATAYERILARTPAHTMARRGLLNIFEAQGALGEAIGNLERAGELAPAGAVMVARMKFDRERRRPETQRDWSDVENAIRYAEKLAPRSADVALLKAALFEQQDDLPRARRTLAEIRRQVPDDVRIWLDEIRLLRIAGDGDAADDLWQRAQKQFAGQPALLVARVHQVVALPVETARQQLDEIEVELSGLAPAIATRVIPALVRAWSQVGDPARALAAWESLAATDELQWHVQRFDLAQATGNSSAAEDALQSIRDIEGTGGRVYRCLRARHLIDRASAGDPSGLHEARQLVHELRSDASDWSQVWLTQARLQEFDEHRSAAIDSYAQAFALDPENEPLVRKLLGLLCDEQRHIEAGQTIETYQRHTGTVLPPDLSILASQIAFQAADSDRALMYARSNASLHRSHAPSQLWLGRLLSQTSDADAAAVLQRAVELDPTSGDAWVALVEHRVRANELDRVPSDLRLAEQRLPAAEIPLTFARCYELLGQDERAAAAYRTALSLHAGNADVVLTVADYFRRAGDANRSRDLLWTLLEPDYAATPEQKSEARRALAE</sequence>
<dbReference type="SMART" id="SM00028">
    <property type="entry name" value="TPR"/>
    <property type="match status" value="7"/>
</dbReference>
<proteinExistence type="predicted"/>
<dbReference type="Gene3D" id="1.10.150.280">
    <property type="entry name" value="AF1531-like domain"/>
    <property type="match status" value="1"/>
</dbReference>
<dbReference type="InterPro" id="IPR011990">
    <property type="entry name" value="TPR-like_helical_dom_sf"/>
</dbReference>
<dbReference type="RefSeq" id="WP_145366815.1">
    <property type="nucleotide sequence ID" value="NZ_CP036275.1"/>
</dbReference>
<dbReference type="InterPro" id="IPR010994">
    <property type="entry name" value="RuvA_2-like"/>
</dbReference>
<dbReference type="Gene3D" id="1.25.40.10">
    <property type="entry name" value="Tetratricopeptide repeat domain"/>
    <property type="match status" value="4"/>
</dbReference>
<name>A0A517Z0W8_9PLAN</name>
<keyword evidence="6" id="KW-1185">Reference proteome</keyword>
<dbReference type="PANTHER" id="PTHR45586:SF1">
    <property type="entry name" value="LIPOPOLYSACCHARIDE ASSEMBLY PROTEIN B"/>
    <property type="match status" value="1"/>
</dbReference>
<evidence type="ECO:0000256" key="1">
    <source>
        <dbReference type="ARBA" id="ARBA00022737"/>
    </source>
</evidence>
<evidence type="ECO:0000256" key="3">
    <source>
        <dbReference type="SAM" id="MobiDB-lite"/>
    </source>
</evidence>